<name>A0A396J8K5_MEDTR</name>
<dbReference type="Proteomes" id="UP000265566">
    <property type="component" value="Chromosome 2"/>
</dbReference>
<dbReference type="Gramene" id="rna8607">
    <property type="protein sequence ID" value="RHN72845.1"/>
    <property type="gene ID" value="gene8607"/>
</dbReference>
<evidence type="ECO:0000313" key="2">
    <source>
        <dbReference type="Proteomes" id="UP000265566"/>
    </source>
</evidence>
<gene>
    <name evidence="1" type="ORF">MtrunA17_Chr2g0292171</name>
</gene>
<dbReference type="AlphaFoldDB" id="A0A396J8K5"/>
<evidence type="ECO:0000313" key="1">
    <source>
        <dbReference type="EMBL" id="RHN72845.1"/>
    </source>
</evidence>
<organism evidence="1 2">
    <name type="scientific">Medicago truncatula</name>
    <name type="common">Barrel medic</name>
    <name type="synonym">Medicago tribuloides</name>
    <dbReference type="NCBI Taxonomy" id="3880"/>
    <lineage>
        <taxon>Eukaryota</taxon>
        <taxon>Viridiplantae</taxon>
        <taxon>Streptophyta</taxon>
        <taxon>Embryophyta</taxon>
        <taxon>Tracheophyta</taxon>
        <taxon>Spermatophyta</taxon>
        <taxon>Magnoliopsida</taxon>
        <taxon>eudicotyledons</taxon>
        <taxon>Gunneridae</taxon>
        <taxon>Pentapetalae</taxon>
        <taxon>rosids</taxon>
        <taxon>fabids</taxon>
        <taxon>Fabales</taxon>
        <taxon>Fabaceae</taxon>
        <taxon>Papilionoideae</taxon>
        <taxon>50 kb inversion clade</taxon>
        <taxon>NPAAA clade</taxon>
        <taxon>Hologalegina</taxon>
        <taxon>IRL clade</taxon>
        <taxon>Trifolieae</taxon>
        <taxon>Medicago</taxon>
    </lineage>
</organism>
<sequence>MDMGCSKLQIQMKEGVCELLFMKFWWICLLLHIRNFRSEILVIFVIYCCL</sequence>
<protein>
    <submittedName>
        <fullName evidence="1">Uncharacterized protein</fullName>
    </submittedName>
</protein>
<comment type="caution">
    <text evidence="1">The sequence shown here is derived from an EMBL/GenBank/DDBJ whole genome shotgun (WGS) entry which is preliminary data.</text>
</comment>
<accession>A0A396J8K5</accession>
<reference evidence="2" key="1">
    <citation type="journal article" date="2018" name="Nat. Plants">
        <title>Whole-genome landscape of Medicago truncatula symbiotic genes.</title>
        <authorList>
            <person name="Pecrix Y."/>
            <person name="Staton S.E."/>
            <person name="Sallet E."/>
            <person name="Lelandais-Briere C."/>
            <person name="Moreau S."/>
            <person name="Carrere S."/>
            <person name="Blein T."/>
            <person name="Jardinaud M.F."/>
            <person name="Latrasse D."/>
            <person name="Zouine M."/>
            <person name="Zahm M."/>
            <person name="Kreplak J."/>
            <person name="Mayjonade B."/>
            <person name="Satge C."/>
            <person name="Perez M."/>
            <person name="Cauet S."/>
            <person name="Marande W."/>
            <person name="Chantry-Darmon C."/>
            <person name="Lopez-Roques C."/>
            <person name="Bouchez O."/>
            <person name="Berard A."/>
            <person name="Debelle F."/>
            <person name="Munos S."/>
            <person name="Bendahmane A."/>
            <person name="Berges H."/>
            <person name="Niebel A."/>
            <person name="Buitink J."/>
            <person name="Frugier F."/>
            <person name="Benhamed M."/>
            <person name="Crespi M."/>
            <person name="Gouzy J."/>
            <person name="Gamas P."/>
        </authorList>
    </citation>
    <scope>NUCLEOTIDE SEQUENCE [LARGE SCALE GENOMIC DNA]</scope>
    <source>
        <strain evidence="2">cv. Jemalong A17</strain>
    </source>
</reference>
<proteinExistence type="predicted"/>
<dbReference type="EMBL" id="PSQE01000002">
    <property type="protein sequence ID" value="RHN72845.1"/>
    <property type="molecule type" value="Genomic_DNA"/>
</dbReference>